<keyword evidence="7" id="KW-0804">Transcription</keyword>
<feature type="compositionally biased region" description="Polar residues" evidence="9">
    <location>
        <begin position="47"/>
        <end position="58"/>
    </location>
</feature>
<evidence type="ECO:0000256" key="8">
    <source>
        <dbReference type="ARBA" id="ARBA00023242"/>
    </source>
</evidence>
<evidence type="ECO:0000256" key="5">
    <source>
        <dbReference type="ARBA" id="ARBA00023015"/>
    </source>
</evidence>
<name>A0AA88QPF7_9ASTE</name>
<feature type="region of interest" description="Disordered" evidence="9">
    <location>
        <begin position="535"/>
        <end position="640"/>
    </location>
</feature>
<keyword evidence="6" id="KW-0238">DNA-binding</keyword>
<feature type="compositionally biased region" description="Polar residues" evidence="9">
    <location>
        <begin position="72"/>
        <end position="82"/>
    </location>
</feature>
<dbReference type="CDD" id="cd10017">
    <property type="entry name" value="B3_DNA"/>
    <property type="match status" value="1"/>
</dbReference>
<evidence type="ECO:0000256" key="9">
    <source>
        <dbReference type="SAM" id="MobiDB-lite"/>
    </source>
</evidence>
<evidence type="ECO:0000256" key="4">
    <source>
        <dbReference type="ARBA" id="ARBA00022833"/>
    </source>
</evidence>
<feature type="region of interest" description="Disordered" evidence="9">
    <location>
        <begin position="47"/>
        <end position="93"/>
    </location>
</feature>
<feature type="compositionally biased region" description="Basic and acidic residues" evidence="9">
    <location>
        <begin position="598"/>
        <end position="607"/>
    </location>
</feature>
<keyword evidence="12" id="KW-1185">Reference proteome</keyword>
<dbReference type="Proteomes" id="UP001187471">
    <property type="component" value="Unassembled WGS sequence"/>
</dbReference>
<dbReference type="PANTHER" id="PTHR46245:SF10">
    <property type="entry name" value="B3 DOMAIN-CONTAINING TRANSCRIPTION FACTOR VAL3"/>
    <property type="match status" value="1"/>
</dbReference>
<keyword evidence="2" id="KW-0479">Metal-binding</keyword>
<dbReference type="AlphaFoldDB" id="A0AA88QPF7"/>
<evidence type="ECO:0000313" key="11">
    <source>
        <dbReference type="EMBL" id="KAK2965831.1"/>
    </source>
</evidence>
<evidence type="ECO:0000313" key="12">
    <source>
        <dbReference type="Proteomes" id="UP001187471"/>
    </source>
</evidence>
<dbReference type="GO" id="GO:0003677">
    <property type="term" value="F:DNA binding"/>
    <property type="evidence" value="ECO:0007669"/>
    <property type="project" value="UniProtKB-KW"/>
</dbReference>
<keyword evidence="8" id="KW-0539">Nucleus</keyword>
<dbReference type="Gene3D" id="3.30.40.100">
    <property type="match status" value="1"/>
</dbReference>
<dbReference type="GO" id="GO:0008270">
    <property type="term" value="F:zinc ion binding"/>
    <property type="evidence" value="ECO:0007669"/>
    <property type="project" value="UniProtKB-KW"/>
</dbReference>
<dbReference type="PANTHER" id="PTHR46245">
    <property type="entry name" value="B3 DOMAIN-CONTAINING PROTEIN OS07G0563300"/>
    <property type="match status" value="1"/>
</dbReference>
<keyword evidence="3" id="KW-0863">Zinc-finger</keyword>
<evidence type="ECO:0000256" key="1">
    <source>
        <dbReference type="ARBA" id="ARBA00004123"/>
    </source>
</evidence>
<evidence type="ECO:0000256" key="7">
    <source>
        <dbReference type="ARBA" id="ARBA00023163"/>
    </source>
</evidence>
<evidence type="ECO:0000259" key="10">
    <source>
        <dbReference type="PROSITE" id="PS51050"/>
    </source>
</evidence>
<keyword evidence="4" id="KW-0862">Zinc</keyword>
<dbReference type="InterPro" id="IPR015300">
    <property type="entry name" value="DNA-bd_pseudobarrel_sf"/>
</dbReference>
<proteinExistence type="predicted"/>
<dbReference type="SUPFAM" id="SSF101936">
    <property type="entry name" value="DNA-binding pseudobarrel domain"/>
    <property type="match status" value="1"/>
</dbReference>
<organism evidence="11 12">
    <name type="scientific">Escallonia rubra</name>
    <dbReference type="NCBI Taxonomy" id="112253"/>
    <lineage>
        <taxon>Eukaryota</taxon>
        <taxon>Viridiplantae</taxon>
        <taxon>Streptophyta</taxon>
        <taxon>Embryophyta</taxon>
        <taxon>Tracheophyta</taxon>
        <taxon>Spermatophyta</taxon>
        <taxon>Magnoliopsida</taxon>
        <taxon>eudicotyledons</taxon>
        <taxon>Gunneridae</taxon>
        <taxon>Pentapetalae</taxon>
        <taxon>asterids</taxon>
        <taxon>campanulids</taxon>
        <taxon>Escalloniales</taxon>
        <taxon>Escalloniaceae</taxon>
        <taxon>Escallonia</taxon>
    </lineage>
</organism>
<reference evidence="11" key="1">
    <citation type="submission" date="2022-12" db="EMBL/GenBank/DDBJ databases">
        <title>Draft genome assemblies for two species of Escallonia (Escalloniales).</title>
        <authorList>
            <person name="Chanderbali A."/>
            <person name="Dervinis C."/>
            <person name="Anghel I."/>
            <person name="Soltis D."/>
            <person name="Soltis P."/>
            <person name="Zapata F."/>
        </authorList>
    </citation>
    <scope>NUCLEOTIDE SEQUENCE</scope>
    <source>
        <strain evidence="11">UCBG92.1500</strain>
        <tissue evidence="11">Leaf</tissue>
    </source>
</reference>
<comment type="caution">
    <text evidence="11">The sequence shown here is derived from an EMBL/GenBank/DDBJ whole genome shotgun (WGS) entry which is preliminary data.</text>
</comment>
<accession>A0AA88QPF7</accession>
<sequence>MRPFFAVINCEGQPEPSIKVPQQSPFIKEETSIPHFSLALTSLSKNETNDQSKVSGSYAQRGHLPLPVGKQLSHNGTLSSVRNGRPRAESRGRNHLLPRYWPRITDQELQQLSEEYPLMLSASDAGRIGRLVLPKKCAEAYFPPISQAEGVPLVVQDLKGKEWVFQFRFWPNNNSQNVRARRKISYGILKGFCCASVRSGLGNETVNTGNGVSIHGDVNTRTANSGEVISIYRHSKVSSKPSSFLPVNQATVADPSRTVSEVNKSGYIAADVFDAQPAFRTKRKNSTLGSKSKRLRIENGDMIELKLTWEQAQGLLRPPPNHAPSVMVIEGFEFEEYEDAPIIGRPTPLAADHVGEMVQWAQCEDCFKWRRVPQMLFSPRDGPVLRTCGIQKAVQELTSQELEDLLPNNQAQECNVAKIIAASHDADTLEALEGLDALANLAIMEVGETHQSSSQATTRHPRHRPGCTCIVCIQPPSGKGLKHKNTCTCTCNVCQTVKRRFRTQMLRQTISQRSGNCMPKLQQPRLLEVPDDDIQLLDSDTDNSNPSVSIAADEGSDNDLSKRKSSTSPFKGQIDLNIQPEQEEEPSPVSNSGSMLRELYDATERYFRQQPLPSSGGSKNIVGNGTPVGSSLQNSDRDRP</sequence>
<feature type="compositionally biased region" description="Polar residues" evidence="9">
    <location>
        <begin position="611"/>
        <end position="634"/>
    </location>
</feature>
<comment type="subcellular location">
    <subcellularLocation>
        <location evidence="1">Nucleus</location>
    </subcellularLocation>
</comment>
<dbReference type="GO" id="GO:0005634">
    <property type="term" value="C:nucleus"/>
    <property type="evidence" value="ECO:0007669"/>
    <property type="project" value="UniProtKB-SubCell"/>
</dbReference>
<dbReference type="EMBL" id="JAVXUO010003179">
    <property type="protein sequence ID" value="KAK2965831.1"/>
    <property type="molecule type" value="Genomic_DNA"/>
</dbReference>
<dbReference type="PROSITE" id="PS51050">
    <property type="entry name" value="ZF_CW"/>
    <property type="match status" value="1"/>
</dbReference>
<keyword evidence="5" id="KW-0805">Transcription regulation</keyword>
<evidence type="ECO:0000256" key="3">
    <source>
        <dbReference type="ARBA" id="ARBA00022771"/>
    </source>
</evidence>
<feature type="domain" description="CW-type" evidence="10">
    <location>
        <begin position="354"/>
        <end position="422"/>
    </location>
</feature>
<gene>
    <name evidence="11" type="ORF">RJ640_001803</name>
</gene>
<dbReference type="InterPro" id="IPR003340">
    <property type="entry name" value="B3_DNA-bd"/>
</dbReference>
<protein>
    <recommendedName>
        <fullName evidence="10">CW-type domain-containing protein</fullName>
    </recommendedName>
</protein>
<dbReference type="Gene3D" id="2.40.330.10">
    <property type="entry name" value="DNA-binding pseudobarrel domain"/>
    <property type="match status" value="1"/>
</dbReference>
<feature type="non-terminal residue" evidence="11">
    <location>
        <position position="1"/>
    </location>
</feature>
<evidence type="ECO:0000256" key="6">
    <source>
        <dbReference type="ARBA" id="ARBA00023125"/>
    </source>
</evidence>
<dbReference type="InterPro" id="IPR011124">
    <property type="entry name" value="Znf_CW"/>
</dbReference>
<evidence type="ECO:0000256" key="2">
    <source>
        <dbReference type="ARBA" id="ARBA00022723"/>
    </source>
</evidence>